<name>A0AAE0VEY1_9TELE</name>
<organism evidence="1 2">
    <name type="scientific">Hemibagrus guttatus</name>
    <dbReference type="NCBI Taxonomy" id="175788"/>
    <lineage>
        <taxon>Eukaryota</taxon>
        <taxon>Metazoa</taxon>
        <taxon>Chordata</taxon>
        <taxon>Craniata</taxon>
        <taxon>Vertebrata</taxon>
        <taxon>Euteleostomi</taxon>
        <taxon>Actinopterygii</taxon>
        <taxon>Neopterygii</taxon>
        <taxon>Teleostei</taxon>
        <taxon>Ostariophysi</taxon>
        <taxon>Siluriformes</taxon>
        <taxon>Bagridae</taxon>
        <taxon>Hemibagrus</taxon>
    </lineage>
</organism>
<evidence type="ECO:0000313" key="1">
    <source>
        <dbReference type="EMBL" id="KAK3553548.1"/>
    </source>
</evidence>
<dbReference type="Proteomes" id="UP001274896">
    <property type="component" value="Unassembled WGS sequence"/>
</dbReference>
<evidence type="ECO:0008006" key="3">
    <source>
        <dbReference type="Google" id="ProtNLM"/>
    </source>
</evidence>
<comment type="caution">
    <text evidence="1">The sequence shown here is derived from an EMBL/GenBank/DDBJ whole genome shotgun (WGS) entry which is preliminary data.</text>
</comment>
<proteinExistence type="predicted"/>
<dbReference type="AlphaFoldDB" id="A0AAE0VEY1"/>
<evidence type="ECO:0000313" key="2">
    <source>
        <dbReference type="Proteomes" id="UP001274896"/>
    </source>
</evidence>
<gene>
    <name evidence="1" type="ORF">QTP70_004570</name>
</gene>
<reference evidence="1" key="1">
    <citation type="submission" date="2023-06" db="EMBL/GenBank/DDBJ databases">
        <title>Male Hemibagrus guttatus genome.</title>
        <authorList>
            <person name="Bian C."/>
        </authorList>
    </citation>
    <scope>NUCLEOTIDE SEQUENCE</scope>
    <source>
        <strain evidence="1">Male_cb2023</strain>
        <tissue evidence="1">Muscle</tissue>
    </source>
</reference>
<keyword evidence="2" id="KW-1185">Reference proteome</keyword>
<protein>
    <recommendedName>
        <fullName evidence="3">Reverse transcriptase domain-containing protein</fullName>
    </recommendedName>
</protein>
<dbReference type="EMBL" id="JAUCMX010000002">
    <property type="protein sequence ID" value="KAK3553548.1"/>
    <property type="molecule type" value="Genomic_DNA"/>
</dbReference>
<sequence length="204" mass="22623">MSSSSSLLNLPGIKAKDEGFLLDTLTSPKGLPINAVNTVANSHNKGAPGSKQYLVHWIVEPITQTYESYGVASPLGIRANTTRGNGPGPVPLHCLHCRLDMFSSASCHLQKFSDNSANVGLVTDDSDREYRDLIQDFVDWCQWNCLQINAVKTKELVVDFHRHEHPSPPPVNIQGKDIERVDSYKYLGVHLNNKLDWTDNTDAI</sequence>
<accession>A0AAE0VEY1</accession>